<dbReference type="Proteomes" id="UP000038010">
    <property type="component" value="Unassembled WGS sequence"/>
</dbReference>
<reference evidence="3 4" key="1">
    <citation type="submission" date="2015-06" db="EMBL/GenBank/DDBJ databases">
        <title>Draft genome of the ant-associated black yeast Phialophora attae CBS 131958.</title>
        <authorList>
            <person name="Moreno L.F."/>
            <person name="Stielow B.J."/>
            <person name="de Hoog S."/>
            <person name="Vicente V.A."/>
            <person name="Weiss V.A."/>
            <person name="de Vries M."/>
            <person name="Cruz L.M."/>
            <person name="Souza E.M."/>
        </authorList>
    </citation>
    <scope>NUCLEOTIDE SEQUENCE [LARGE SCALE GENOMIC DNA]</scope>
    <source>
        <strain evidence="3 4">CBS 131958</strain>
    </source>
</reference>
<dbReference type="RefSeq" id="XP_018003770.1">
    <property type="nucleotide sequence ID" value="XM_018146851.1"/>
</dbReference>
<evidence type="ECO:0000313" key="3">
    <source>
        <dbReference type="EMBL" id="KPI43807.1"/>
    </source>
</evidence>
<dbReference type="PANTHER" id="PTHR42041">
    <property type="entry name" value="DNA ENDONUCLEASE ACTIVATOR CTP1 C-TERMINAL DOMAIN-CONTAINING PROTEIN"/>
    <property type="match status" value="1"/>
</dbReference>
<dbReference type="AlphaFoldDB" id="A0A0N1P0M6"/>
<feature type="coiled-coil region" evidence="1">
    <location>
        <begin position="176"/>
        <end position="245"/>
    </location>
</feature>
<proteinExistence type="predicted"/>
<feature type="compositionally biased region" description="Polar residues" evidence="2">
    <location>
        <begin position="290"/>
        <end position="303"/>
    </location>
</feature>
<feature type="coiled-coil region" evidence="1">
    <location>
        <begin position="102"/>
        <end position="129"/>
    </location>
</feature>
<evidence type="ECO:0000256" key="1">
    <source>
        <dbReference type="SAM" id="Coils"/>
    </source>
</evidence>
<evidence type="ECO:0000256" key="2">
    <source>
        <dbReference type="SAM" id="MobiDB-lite"/>
    </source>
</evidence>
<feature type="compositionally biased region" description="Basic and acidic residues" evidence="2">
    <location>
        <begin position="660"/>
        <end position="676"/>
    </location>
</feature>
<gene>
    <name evidence="3" type="ORF">AB675_6551</name>
</gene>
<feature type="compositionally biased region" description="Polar residues" evidence="2">
    <location>
        <begin position="598"/>
        <end position="610"/>
    </location>
</feature>
<accession>A0A0N1P0M6</accession>
<feature type="compositionally biased region" description="Polar residues" evidence="2">
    <location>
        <begin position="23"/>
        <end position="43"/>
    </location>
</feature>
<comment type="caution">
    <text evidence="3">The sequence shown here is derived from an EMBL/GenBank/DDBJ whole genome shotgun (WGS) entry which is preliminary data.</text>
</comment>
<feature type="region of interest" description="Disordered" evidence="2">
    <location>
        <begin position="645"/>
        <end position="694"/>
    </location>
</feature>
<feature type="region of interest" description="Disordered" evidence="2">
    <location>
        <begin position="1"/>
        <end position="89"/>
    </location>
</feature>
<feature type="compositionally biased region" description="Polar residues" evidence="2">
    <location>
        <begin position="677"/>
        <end position="688"/>
    </location>
</feature>
<feature type="compositionally biased region" description="Basic and acidic residues" evidence="2">
    <location>
        <begin position="613"/>
        <end position="622"/>
    </location>
</feature>
<feature type="region of interest" description="Disordered" evidence="2">
    <location>
        <begin position="582"/>
        <end position="631"/>
    </location>
</feature>
<feature type="compositionally biased region" description="Polar residues" evidence="2">
    <location>
        <begin position="758"/>
        <end position="770"/>
    </location>
</feature>
<feature type="region of interest" description="Disordered" evidence="2">
    <location>
        <begin position="290"/>
        <end position="310"/>
    </location>
</feature>
<evidence type="ECO:0000313" key="4">
    <source>
        <dbReference type="Proteomes" id="UP000038010"/>
    </source>
</evidence>
<organism evidence="3 4">
    <name type="scientific">Cyphellophora attinorum</name>
    <dbReference type="NCBI Taxonomy" id="1664694"/>
    <lineage>
        <taxon>Eukaryota</taxon>
        <taxon>Fungi</taxon>
        <taxon>Dikarya</taxon>
        <taxon>Ascomycota</taxon>
        <taxon>Pezizomycotina</taxon>
        <taxon>Eurotiomycetes</taxon>
        <taxon>Chaetothyriomycetidae</taxon>
        <taxon>Chaetothyriales</taxon>
        <taxon>Cyphellophoraceae</taxon>
        <taxon>Cyphellophora</taxon>
    </lineage>
</organism>
<dbReference type="VEuPathDB" id="FungiDB:AB675_6551"/>
<dbReference type="PANTHER" id="PTHR42041:SF1">
    <property type="entry name" value="DNA ENDONUCLEASE ACTIVATOR CTP1 C-TERMINAL DOMAIN-CONTAINING PROTEIN"/>
    <property type="match status" value="1"/>
</dbReference>
<dbReference type="STRING" id="1664694.A0A0N1P0M6"/>
<feature type="region of interest" description="Disordered" evidence="2">
    <location>
        <begin position="749"/>
        <end position="770"/>
    </location>
</feature>
<dbReference type="GeneID" id="28738731"/>
<keyword evidence="4" id="KW-1185">Reference proteome</keyword>
<dbReference type="OrthoDB" id="4495335at2759"/>
<name>A0A0N1P0M6_9EURO</name>
<feature type="region of interest" description="Disordered" evidence="2">
    <location>
        <begin position="528"/>
        <end position="566"/>
    </location>
</feature>
<feature type="compositionally biased region" description="Polar residues" evidence="2">
    <location>
        <begin position="69"/>
        <end position="79"/>
    </location>
</feature>
<keyword evidence="1" id="KW-0175">Coiled coil</keyword>
<feature type="compositionally biased region" description="Basic and acidic residues" evidence="2">
    <location>
        <begin position="44"/>
        <end position="65"/>
    </location>
</feature>
<dbReference type="EMBL" id="LFJN01000004">
    <property type="protein sequence ID" value="KPI43807.1"/>
    <property type="molecule type" value="Genomic_DNA"/>
</dbReference>
<sequence length="770" mass="85612">MESPAAFQHSASTPIGSPLRQLSADQINQQRLPQSPSMPIFSNENERPNYHRSRESISSDVRGKVDFLNSLSNPSSPTKGSRPFALPQTPTNAAFQRAVLGFEESQASLASAHAEIERLKEQLKSGKHREKLVSERIESLIDQLATERESRTNDKKAYVAEVKKCRKQAYQAEMGQLEIQESLKEVKQELRRAQAEVAAERAKKEAARQEAFERAYAVSGLSEEAETLKTTLKAVEKERDAAIQELRRTPAPELAFSRVEERAVQTSPLQQHVPTEQAVETAQPEIIDDTTVQQSRETTTSAAPSEPGKAISRAAEPFYSEFVDRDQYLRDLYDEPFTYEDHIHALYEEVQATKDEVVRQREQVELMRLQCQSGSCECRQAEKRGERYIYDQAFENFCQERARKKRRLDDQEPPSRPLPAVPAVRDDEQFAVIATVDAAASIPLPSPVEHEFGSKSKDPSPEPTALLEELTQVMVEPGRDGRGKVPFVFSTSVSSRFEDRAAAPELIHTRSANEVPDLDMFDMAMAKDHPPRPSTAMGILSVPSPDKSPIRLVPDSPDVRSLPPNSVIRDDERLAYTSQTLRVALRDSSPQGHRRAQSRPNSRSKSQTRSPLHKSETHHFEKATSASPAASTVFPITPMAKHHRFEAQQTVTTTTTVPLRDFDDSAHSDSTSDLHGHPYSTSQEQGSSAHAPMLSGITGTPVSRDAALAQIRARRDRARSLNMKKMEAGSKTPGSARRGIMLKEGVIGGMSSRDTRDVSVTSVQTAPGRF</sequence>
<protein>
    <submittedName>
        <fullName evidence="3">Uncharacterized protein</fullName>
    </submittedName>
</protein>